<dbReference type="OrthoDB" id="429813at2759"/>
<dbReference type="InterPro" id="IPR033640">
    <property type="entry name" value="FAR_C"/>
</dbReference>
<evidence type="ECO:0000259" key="7">
    <source>
        <dbReference type="Pfam" id="PF07993"/>
    </source>
</evidence>
<proteinExistence type="inferred from homology"/>
<evidence type="ECO:0000256" key="4">
    <source>
        <dbReference type="RuleBase" id="RU363097"/>
    </source>
</evidence>
<dbReference type="InterPro" id="IPR026055">
    <property type="entry name" value="FAR"/>
</dbReference>
<feature type="domain" description="Thioester reductase (TE)" evidence="7">
    <location>
        <begin position="36"/>
        <end position="305"/>
    </location>
</feature>
<sequence>MSSDSSKNTQAIGQHEGQADSETPFADFYKDATVLITGGTGFVGKVLTEKLLRAFGLRKIYMLIRCKDNMSVEQRLEQFLNESIFNTIRSDCPSLFEKLHAIRADYSAIDLDIDAADRAMLSSEVQIVFNVVASVKFNEKLSDAIDINVLGTNKIVDLATEMKQLKSFVHISTLYCNCNRKFIKEQVYESEIGYEKIMQIYRIFDDETLEKMRHCLIGEMPNTYTMTKKCAENLVNHRAYHMPAGIFRPPIVMSTYKDPFPGWTDNLYGPSGLCTWTARGLVRCIYGTASCKANMVPADYVVNAMIASAWDIARRFKLRQPDGKAELPVYNYVSDVNNITWGQYMDLSRKGFHEPFDKALWCFSYVIIPSKPLHCAIAFFLHNIPAYILDLIAMVTGQKRIYVKAYRKISRIINMMAWFGLKEWKFSHRNIDELNALVPPAERRLLQFNIATINWSEYFRSYLSGIRRYFFKDNVNDNKLQQRKTIYRRMLLLHTLLKTTFGLSLIMCILKVYLRVFKIIPKIAL</sequence>
<keyword evidence="4" id="KW-0521">NADP</keyword>
<keyword evidence="4" id="KW-0812">Transmembrane</keyword>
<dbReference type="Proteomes" id="UP000504634">
    <property type="component" value="Unplaced"/>
</dbReference>
<organism evidence="8 9">
    <name type="scientific">Drosophila lebanonensis</name>
    <name type="common">Fruit fly</name>
    <name type="synonym">Scaptodrosophila lebanonensis</name>
    <dbReference type="NCBI Taxonomy" id="7225"/>
    <lineage>
        <taxon>Eukaryota</taxon>
        <taxon>Metazoa</taxon>
        <taxon>Ecdysozoa</taxon>
        <taxon>Arthropoda</taxon>
        <taxon>Hexapoda</taxon>
        <taxon>Insecta</taxon>
        <taxon>Pterygota</taxon>
        <taxon>Neoptera</taxon>
        <taxon>Endopterygota</taxon>
        <taxon>Diptera</taxon>
        <taxon>Brachycera</taxon>
        <taxon>Muscomorpha</taxon>
        <taxon>Ephydroidea</taxon>
        <taxon>Drosophilidae</taxon>
        <taxon>Scaptodrosophila</taxon>
    </lineage>
</organism>
<comment type="similarity">
    <text evidence="1 4">Belongs to the fatty acyl-CoA reductase family.</text>
</comment>
<dbReference type="GO" id="GO:0035336">
    <property type="term" value="P:long-chain fatty-acyl-CoA metabolic process"/>
    <property type="evidence" value="ECO:0007669"/>
    <property type="project" value="TreeGrafter"/>
</dbReference>
<evidence type="ECO:0000313" key="9">
    <source>
        <dbReference type="RefSeq" id="XP_030372117.1"/>
    </source>
</evidence>
<dbReference type="RefSeq" id="XP_030372117.1">
    <property type="nucleotide sequence ID" value="XM_030516257.1"/>
</dbReference>
<dbReference type="GO" id="GO:0005777">
    <property type="term" value="C:peroxisome"/>
    <property type="evidence" value="ECO:0007669"/>
    <property type="project" value="TreeGrafter"/>
</dbReference>
<dbReference type="GeneID" id="115622345"/>
<accession>A0A6J2TAY5</accession>
<dbReference type="SUPFAM" id="SSF51735">
    <property type="entry name" value="NAD(P)-binding Rossmann-fold domains"/>
    <property type="match status" value="1"/>
</dbReference>
<gene>
    <name evidence="9" type="primary">LOC115622345</name>
</gene>
<dbReference type="InterPro" id="IPR036291">
    <property type="entry name" value="NAD(P)-bd_dom_sf"/>
</dbReference>
<dbReference type="Pfam" id="PF03015">
    <property type="entry name" value="Sterile"/>
    <property type="match status" value="1"/>
</dbReference>
<evidence type="ECO:0000313" key="8">
    <source>
        <dbReference type="Proteomes" id="UP000504634"/>
    </source>
</evidence>
<keyword evidence="3 4" id="KW-0443">Lipid metabolism</keyword>
<dbReference type="GO" id="GO:0102965">
    <property type="term" value="F:alcohol-forming long-chain fatty acyl-CoA reductase activity"/>
    <property type="evidence" value="ECO:0007669"/>
    <property type="project" value="UniProtKB-EC"/>
</dbReference>
<keyword evidence="4" id="KW-1133">Transmembrane helix</keyword>
<keyword evidence="4" id="KW-0560">Oxidoreductase</keyword>
<feature type="domain" description="Fatty acyl-CoA reductase C-terminal" evidence="6">
    <location>
        <begin position="381"/>
        <end position="473"/>
    </location>
</feature>
<keyword evidence="4" id="KW-0472">Membrane</keyword>
<dbReference type="Gene3D" id="3.40.50.720">
    <property type="entry name" value="NAD(P)-binding Rossmann-like Domain"/>
    <property type="match status" value="1"/>
</dbReference>
<dbReference type="AlphaFoldDB" id="A0A6J2TAY5"/>
<evidence type="ECO:0000256" key="3">
    <source>
        <dbReference type="ARBA" id="ARBA00023098"/>
    </source>
</evidence>
<evidence type="ECO:0000256" key="5">
    <source>
        <dbReference type="SAM" id="MobiDB-lite"/>
    </source>
</evidence>
<dbReference type="CDD" id="cd09071">
    <property type="entry name" value="FAR_C"/>
    <property type="match status" value="1"/>
</dbReference>
<protein>
    <recommendedName>
        <fullName evidence="4">Fatty acyl-CoA reductase</fullName>
        <ecNumber evidence="4">1.2.1.84</ecNumber>
    </recommendedName>
</protein>
<dbReference type="PANTHER" id="PTHR11011:SF81">
    <property type="entry name" value="FATTY ACYL-COA REDUCTASE"/>
    <property type="match status" value="1"/>
</dbReference>
<dbReference type="InterPro" id="IPR013120">
    <property type="entry name" value="FAR_NAD-bd"/>
</dbReference>
<dbReference type="PANTHER" id="PTHR11011">
    <property type="entry name" value="MALE STERILITY PROTEIN 2-RELATED"/>
    <property type="match status" value="1"/>
</dbReference>
<evidence type="ECO:0000256" key="2">
    <source>
        <dbReference type="ARBA" id="ARBA00022516"/>
    </source>
</evidence>
<dbReference type="Pfam" id="PF07993">
    <property type="entry name" value="NAD_binding_4"/>
    <property type="match status" value="1"/>
</dbReference>
<evidence type="ECO:0000259" key="6">
    <source>
        <dbReference type="Pfam" id="PF03015"/>
    </source>
</evidence>
<feature type="compositionally biased region" description="Polar residues" evidence="5">
    <location>
        <begin position="1"/>
        <end position="12"/>
    </location>
</feature>
<feature type="region of interest" description="Disordered" evidence="5">
    <location>
        <begin position="1"/>
        <end position="20"/>
    </location>
</feature>
<comment type="function">
    <text evidence="4">Catalyzes the reduction of fatty acyl-CoA to fatty alcohols.</text>
</comment>
<dbReference type="FunFam" id="3.40.50.720:FF:000598">
    <property type="entry name" value="Fatty acyl-CoA reductase"/>
    <property type="match status" value="1"/>
</dbReference>
<name>A0A6J2TAY5_DROLE</name>
<keyword evidence="8" id="KW-1185">Reference proteome</keyword>
<feature type="transmembrane region" description="Helical" evidence="4">
    <location>
        <begin position="491"/>
        <end position="514"/>
    </location>
</feature>
<dbReference type="CDD" id="cd05236">
    <property type="entry name" value="FAR-N_SDR_e"/>
    <property type="match status" value="1"/>
</dbReference>
<keyword evidence="2 4" id="KW-0444">Lipid biosynthesis</keyword>
<dbReference type="GO" id="GO:0080019">
    <property type="term" value="F:alcohol-forming very long-chain fatty acyl-CoA reductase activity"/>
    <property type="evidence" value="ECO:0007669"/>
    <property type="project" value="InterPro"/>
</dbReference>
<dbReference type="EC" id="1.2.1.84" evidence="4"/>
<evidence type="ECO:0000256" key="1">
    <source>
        <dbReference type="ARBA" id="ARBA00005928"/>
    </source>
</evidence>
<comment type="catalytic activity">
    <reaction evidence="4">
        <text>a long-chain fatty acyl-CoA + 2 NADPH + 2 H(+) = a long-chain primary fatty alcohol + 2 NADP(+) + CoA</text>
        <dbReference type="Rhea" id="RHEA:52716"/>
        <dbReference type="ChEBI" id="CHEBI:15378"/>
        <dbReference type="ChEBI" id="CHEBI:57287"/>
        <dbReference type="ChEBI" id="CHEBI:57783"/>
        <dbReference type="ChEBI" id="CHEBI:58349"/>
        <dbReference type="ChEBI" id="CHEBI:77396"/>
        <dbReference type="ChEBI" id="CHEBI:83139"/>
        <dbReference type="EC" id="1.2.1.84"/>
    </reaction>
</comment>
<reference evidence="9" key="1">
    <citation type="submission" date="2025-08" db="UniProtKB">
        <authorList>
            <consortium name="RefSeq"/>
        </authorList>
    </citation>
    <scope>IDENTIFICATION</scope>
    <source>
        <strain evidence="9">11010-0011.00</strain>
        <tissue evidence="9">Whole body</tissue>
    </source>
</reference>